<organism evidence="4 5">
    <name type="scientific">Onchocerca volvulus</name>
    <dbReference type="NCBI Taxonomy" id="6282"/>
    <lineage>
        <taxon>Eukaryota</taxon>
        <taxon>Metazoa</taxon>
        <taxon>Ecdysozoa</taxon>
        <taxon>Nematoda</taxon>
        <taxon>Chromadorea</taxon>
        <taxon>Rhabditida</taxon>
        <taxon>Spirurina</taxon>
        <taxon>Spiruromorpha</taxon>
        <taxon>Filarioidea</taxon>
        <taxon>Onchocercidae</taxon>
        <taxon>Onchocerca</taxon>
    </lineage>
</organism>
<evidence type="ECO:0000313" key="5">
    <source>
        <dbReference type="Proteomes" id="UP000024404"/>
    </source>
</evidence>
<dbReference type="PROSITE" id="PS50055">
    <property type="entry name" value="TYR_PHOSPHATASE_PTP"/>
    <property type="match status" value="1"/>
</dbReference>
<evidence type="ECO:0000259" key="3">
    <source>
        <dbReference type="PROSITE" id="PS50056"/>
    </source>
</evidence>
<evidence type="ECO:0000259" key="2">
    <source>
        <dbReference type="PROSITE" id="PS50055"/>
    </source>
</evidence>
<dbReference type="CDD" id="cd00047">
    <property type="entry name" value="PTPc"/>
    <property type="match status" value="1"/>
</dbReference>
<dbReference type="Pfam" id="PF00102">
    <property type="entry name" value="Y_phosphatase"/>
    <property type="match status" value="1"/>
</dbReference>
<proteinExistence type="predicted"/>
<feature type="domain" description="Tyrosine specific protein phosphatases" evidence="3">
    <location>
        <begin position="278"/>
        <end position="346"/>
    </location>
</feature>
<dbReference type="PROSITE" id="PS00383">
    <property type="entry name" value="TYR_PHOSPHATASE_1"/>
    <property type="match status" value="1"/>
</dbReference>
<dbReference type="GO" id="GO:0004725">
    <property type="term" value="F:protein tyrosine phosphatase activity"/>
    <property type="evidence" value="ECO:0007669"/>
    <property type="project" value="InterPro"/>
</dbReference>
<dbReference type="EnsemblMetazoa" id="OVOC3560.1">
    <property type="protein sequence ID" value="OVOC3560.1"/>
    <property type="gene ID" value="WBGene00240369"/>
</dbReference>
<feature type="domain" description="Tyrosine-protein phosphatase" evidence="2">
    <location>
        <begin position="97"/>
        <end position="355"/>
    </location>
</feature>
<sequence length="418" mass="48477">MRRSKSSSSFTSSKNSTAVDNIRPRAVKPDSLRLSNILIPESRIQDNTMKNSISESEAEYDKERVHEDVVASSEEFGIDNLVDEWIETMLSKGVKGLNDEFIALCSKTKPSKNNCSSFMANQNSGRNRYRNVVCLDNSRVKLNNHPSGNDYIHANYISTPFSERRFICTQAPLDSTIYDFWFMIVQEKVEYIIMLTNFTEKGYTKSTLYFPFEADKTNNYNGISVKCLMCERRMDFECEVWERSLMVKLPGMRTIMVTHFHWTDWPDHGIPNSYSCPLHLLELVRMSSSPIVLHCSAGIGRTGCLVLIELVLEKLICKQTCADMSILLADLRKQRANLIQNNIQYLYVHRTLLHYFILVRPIKKIDEVREFIKNYDQFIFAEPKKKKNFSHRQLQVFLAIYNIIIANQIFLSNHPKIT</sequence>
<protein>
    <recommendedName>
        <fullName evidence="6">Protein-tyrosine phosphatase</fullName>
    </recommendedName>
</protein>
<dbReference type="InterPro" id="IPR029021">
    <property type="entry name" value="Prot-tyrosine_phosphatase-like"/>
</dbReference>
<dbReference type="InterPro" id="IPR000387">
    <property type="entry name" value="Tyr_Pase_dom"/>
</dbReference>
<dbReference type="PANTHER" id="PTHR46163:SF1">
    <property type="entry name" value="PROTEIN-TYROSINE PHOSPHATASE"/>
    <property type="match status" value="1"/>
</dbReference>
<dbReference type="PROSITE" id="PS50056">
    <property type="entry name" value="TYR_PHOSPHATASE_2"/>
    <property type="match status" value="1"/>
</dbReference>
<evidence type="ECO:0000313" key="4">
    <source>
        <dbReference type="EnsemblMetazoa" id="OVOC3560.1"/>
    </source>
</evidence>
<dbReference type="Proteomes" id="UP000024404">
    <property type="component" value="Unassembled WGS sequence"/>
</dbReference>
<feature type="compositionally biased region" description="Low complexity" evidence="1">
    <location>
        <begin position="1"/>
        <end position="17"/>
    </location>
</feature>
<dbReference type="EMBL" id="CMVM020000118">
    <property type="status" value="NOT_ANNOTATED_CDS"/>
    <property type="molecule type" value="Genomic_DNA"/>
</dbReference>
<dbReference type="AlphaFoldDB" id="A0A8R1XTW1"/>
<feature type="region of interest" description="Disordered" evidence="1">
    <location>
        <begin position="1"/>
        <end position="24"/>
    </location>
</feature>
<dbReference type="InterPro" id="IPR000242">
    <property type="entry name" value="PTP_cat"/>
</dbReference>
<dbReference type="SMART" id="SM00404">
    <property type="entry name" value="PTPc_motif"/>
    <property type="match status" value="1"/>
</dbReference>
<accession>A0A8R1XTW1</accession>
<dbReference type="SMART" id="SM00194">
    <property type="entry name" value="PTPc"/>
    <property type="match status" value="1"/>
</dbReference>
<dbReference type="InterPro" id="IPR016130">
    <property type="entry name" value="Tyr_Pase_AS"/>
</dbReference>
<dbReference type="InterPro" id="IPR052782">
    <property type="entry name" value="Oocyte-zygote_transition_reg"/>
</dbReference>
<dbReference type="PANTHER" id="PTHR46163">
    <property type="entry name" value="TYROSINE-PROTEIN PHOSPHATASE-RELATED"/>
    <property type="match status" value="1"/>
</dbReference>
<name>A0A8R1XTW1_ONCVO</name>
<dbReference type="Gene3D" id="3.90.190.10">
    <property type="entry name" value="Protein tyrosine phosphatase superfamily"/>
    <property type="match status" value="1"/>
</dbReference>
<reference evidence="4" key="2">
    <citation type="submission" date="2022-06" db="UniProtKB">
        <authorList>
            <consortium name="EnsemblMetazoa"/>
        </authorList>
    </citation>
    <scope>IDENTIFICATION</scope>
</reference>
<evidence type="ECO:0000256" key="1">
    <source>
        <dbReference type="SAM" id="MobiDB-lite"/>
    </source>
</evidence>
<dbReference type="InterPro" id="IPR003595">
    <property type="entry name" value="Tyr_Pase_cat"/>
</dbReference>
<dbReference type="SUPFAM" id="SSF52799">
    <property type="entry name" value="(Phosphotyrosine protein) phosphatases II"/>
    <property type="match status" value="1"/>
</dbReference>
<dbReference type="OMA" id="THFHWTD"/>
<keyword evidence="5" id="KW-1185">Reference proteome</keyword>
<reference evidence="5" key="1">
    <citation type="submission" date="2013-10" db="EMBL/GenBank/DDBJ databases">
        <title>Genome sequencing of Onchocerca volvulus.</title>
        <authorList>
            <person name="Cotton J."/>
            <person name="Tsai J."/>
            <person name="Stanley E."/>
            <person name="Tracey A."/>
            <person name="Holroyd N."/>
            <person name="Lustigman S."/>
            <person name="Berriman M."/>
        </authorList>
    </citation>
    <scope>NUCLEOTIDE SEQUENCE</scope>
</reference>
<evidence type="ECO:0008006" key="6">
    <source>
        <dbReference type="Google" id="ProtNLM"/>
    </source>
</evidence>
<dbReference type="PRINTS" id="PR00700">
    <property type="entry name" value="PRTYPHPHTASE"/>
</dbReference>